<reference evidence="4" key="1">
    <citation type="submission" date="2013-01" db="EMBL/GenBank/DDBJ databases">
        <title>Draft Genome Sequence of a Mulberry Tree, Morus notabilis C.K. Schneid.</title>
        <authorList>
            <person name="He N."/>
            <person name="Zhao S."/>
        </authorList>
    </citation>
    <scope>NUCLEOTIDE SEQUENCE</scope>
</reference>
<dbReference type="InterPro" id="IPR043424">
    <property type="entry name" value="BLT-like"/>
</dbReference>
<dbReference type="PANTHER" id="PTHR31071">
    <property type="entry name" value="GB|AAF24581.1"/>
    <property type="match status" value="1"/>
</dbReference>
<dbReference type="KEGG" id="mnt:21398458"/>
<organism evidence="3 4">
    <name type="scientific">Morus notabilis</name>
    <dbReference type="NCBI Taxonomy" id="981085"/>
    <lineage>
        <taxon>Eukaryota</taxon>
        <taxon>Viridiplantae</taxon>
        <taxon>Streptophyta</taxon>
        <taxon>Embryophyta</taxon>
        <taxon>Tracheophyta</taxon>
        <taxon>Spermatophyta</taxon>
        <taxon>Magnoliopsida</taxon>
        <taxon>eudicotyledons</taxon>
        <taxon>Gunneridae</taxon>
        <taxon>Pentapetalae</taxon>
        <taxon>rosids</taxon>
        <taxon>fabids</taxon>
        <taxon>Rosales</taxon>
        <taxon>Moraceae</taxon>
        <taxon>Moreae</taxon>
        <taxon>Morus</taxon>
    </lineage>
</organism>
<proteinExistence type="predicted"/>
<protein>
    <recommendedName>
        <fullName evidence="5">Protein BRANCHLESS TRICHOME</fullName>
    </recommendedName>
</protein>
<sequence length="391" mass="45116">MEEKKKTMMMTLNSPENPRNESSGEPITTSTCPTWKLYENPFYNSHNQPHHNHHNHNQHQNLTAQNCVYQRNTSLHQCLHLPLSARKLAASFWDLTFFTRPAMESELDMARTQIMELKTELEYERKARKKLESINKRLVKEAAEERRGREAMEKMCEELAKEISFDKAEISTMKREIEEERKMLRMSEVLREERVQMKLAEAKIVLEEKLLELECSKRIISECTNTSTTTSTTTTSSALKSKENVASRAVSSFSGKFRHFVMGEKWISNDEINNRVDSMASTRSVSSHDHNHNNNIKYSSSACTEDSSESVLSENCNNKSVPIFPRKLLAETENPHIKRGIKGFVEFPKVVRAVGSKNRQYWGTKLECQKAQLRILLKQKSPIRSNSLITS</sequence>
<dbReference type="OrthoDB" id="777875at2759"/>
<evidence type="ECO:0000256" key="2">
    <source>
        <dbReference type="SAM" id="MobiDB-lite"/>
    </source>
</evidence>
<feature type="region of interest" description="Disordered" evidence="2">
    <location>
        <begin position="1"/>
        <end position="27"/>
    </location>
</feature>
<gene>
    <name evidence="3" type="ORF">L484_015357</name>
</gene>
<dbReference type="AlphaFoldDB" id="W9RK95"/>
<accession>W9RK95</accession>
<dbReference type="eggNOG" id="ENOG502QW9F">
    <property type="taxonomic scope" value="Eukaryota"/>
</dbReference>
<keyword evidence="1" id="KW-0175">Coiled coil</keyword>
<evidence type="ECO:0000313" key="4">
    <source>
        <dbReference type="Proteomes" id="UP000030645"/>
    </source>
</evidence>
<feature type="coiled-coil region" evidence="1">
    <location>
        <begin position="100"/>
        <end position="176"/>
    </location>
</feature>
<dbReference type="PANTHER" id="PTHR31071:SF39">
    <property type="entry name" value="PROTEIN BRANCHLESS TRICHOME"/>
    <property type="match status" value="1"/>
</dbReference>
<dbReference type="EMBL" id="KE344854">
    <property type="protein sequence ID" value="EXB81881.1"/>
    <property type="molecule type" value="Genomic_DNA"/>
</dbReference>
<evidence type="ECO:0000256" key="1">
    <source>
        <dbReference type="SAM" id="Coils"/>
    </source>
</evidence>
<evidence type="ECO:0000313" key="3">
    <source>
        <dbReference type="EMBL" id="EXB81881.1"/>
    </source>
</evidence>
<dbReference type="Proteomes" id="UP000030645">
    <property type="component" value="Unassembled WGS sequence"/>
</dbReference>
<feature type="compositionally biased region" description="Polar residues" evidence="2">
    <location>
        <begin position="12"/>
        <end position="27"/>
    </location>
</feature>
<evidence type="ECO:0008006" key="5">
    <source>
        <dbReference type="Google" id="ProtNLM"/>
    </source>
</evidence>
<keyword evidence="4" id="KW-1185">Reference proteome</keyword>
<dbReference type="STRING" id="981085.W9RK95"/>
<name>W9RK95_9ROSA</name>